<reference evidence="2 3" key="1">
    <citation type="submission" date="2020-10" db="EMBL/GenBank/DDBJ databases">
        <title>Identification of Nocardia species via Next-generation sequencing and recognition of intraspecies genetic diversity.</title>
        <authorList>
            <person name="Li P."/>
            <person name="Li P."/>
            <person name="Lu B."/>
        </authorList>
    </citation>
    <scope>NUCLEOTIDE SEQUENCE [LARGE SCALE GENOMIC DNA]</scope>
    <source>
        <strain evidence="2 3">BJ06-0143</strain>
    </source>
</reference>
<dbReference type="InterPro" id="IPR002734">
    <property type="entry name" value="RibDG_C"/>
</dbReference>
<comment type="caution">
    <text evidence="2">The sequence shown here is derived from an EMBL/GenBank/DDBJ whole genome shotgun (WGS) entry which is preliminary data.</text>
</comment>
<proteinExistence type="predicted"/>
<dbReference type="InterPro" id="IPR050765">
    <property type="entry name" value="Riboflavin_Biosynth_HTPR"/>
</dbReference>
<dbReference type="RefSeq" id="WP_195004804.1">
    <property type="nucleotide sequence ID" value="NZ_JADLQN010000008.1"/>
</dbReference>
<dbReference type="EMBL" id="JADLQN010000008">
    <property type="protein sequence ID" value="MBF6357968.1"/>
    <property type="molecule type" value="Genomic_DNA"/>
</dbReference>
<accession>A0ABS0DHM7</accession>
<dbReference type="Pfam" id="PF01872">
    <property type="entry name" value="RibD_C"/>
    <property type="match status" value="1"/>
</dbReference>
<dbReference type="PANTHER" id="PTHR38011:SF11">
    <property type="entry name" value="2,5-DIAMINO-6-RIBOSYLAMINO-4(3H)-PYRIMIDINONE 5'-PHOSPHATE REDUCTASE"/>
    <property type="match status" value="1"/>
</dbReference>
<feature type="domain" description="Bacterial bifunctional deaminase-reductase C-terminal" evidence="1">
    <location>
        <begin position="2"/>
        <end position="172"/>
    </location>
</feature>
<dbReference type="Gene3D" id="3.40.430.10">
    <property type="entry name" value="Dihydrofolate Reductase, subunit A"/>
    <property type="match status" value="1"/>
</dbReference>
<gene>
    <name evidence="2" type="ORF">IU449_26075</name>
</gene>
<evidence type="ECO:0000313" key="3">
    <source>
        <dbReference type="Proteomes" id="UP000707731"/>
    </source>
</evidence>
<organism evidence="2 3">
    <name type="scientific">Nocardia higoensis</name>
    <dbReference type="NCBI Taxonomy" id="228599"/>
    <lineage>
        <taxon>Bacteria</taxon>
        <taxon>Bacillati</taxon>
        <taxon>Actinomycetota</taxon>
        <taxon>Actinomycetes</taxon>
        <taxon>Mycobacteriales</taxon>
        <taxon>Nocardiaceae</taxon>
        <taxon>Nocardia</taxon>
    </lineage>
</organism>
<sequence>MRKLIYFVGMSLDGYIAGPGDEVDFFPLGDDFRDWLCSEYPETLPTHVRPHVGLAADTPNRHFDTVVMGRNTYRPALSLGIVSPYAHLRQYVVSGSLEPVDDPAVEIVSGDPVDLVRRLAAEPGPEGRDIWLAGGGTLAAQLLGDIDELVVKSYPVVAGGGIPAFVDGFGPTAFAPIARREFADGTQVSWFARG</sequence>
<dbReference type="Proteomes" id="UP000707731">
    <property type="component" value="Unassembled WGS sequence"/>
</dbReference>
<evidence type="ECO:0000313" key="2">
    <source>
        <dbReference type="EMBL" id="MBF6357968.1"/>
    </source>
</evidence>
<dbReference type="PANTHER" id="PTHR38011">
    <property type="entry name" value="DIHYDROFOLATE REDUCTASE FAMILY PROTEIN (AFU_ORTHOLOGUE AFUA_8G06820)"/>
    <property type="match status" value="1"/>
</dbReference>
<dbReference type="SUPFAM" id="SSF53597">
    <property type="entry name" value="Dihydrofolate reductase-like"/>
    <property type="match status" value="1"/>
</dbReference>
<keyword evidence="3" id="KW-1185">Reference proteome</keyword>
<name>A0ABS0DHM7_9NOCA</name>
<protein>
    <submittedName>
        <fullName evidence="2">Dihydrofolate reductase family protein</fullName>
    </submittedName>
</protein>
<evidence type="ECO:0000259" key="1">
    <source>
        <dbReference type="Pfam" id="PF01872"/>
    </source>
</evidence>
<dbReference type="InterPro" id="IPR024072">
    <property type="entry name" value="DHFR-like_dom_sf"/>
</dbReference>